<feature type="domain" description="Bacterial transcriptional activator" evidence="4">
    <location>
        <begin position="104"/>
        <end position="257"/>
    </location>
</feature>
<gene>
    <name evidence="5" type="ORF">CFX0092_A3672</name>
</gene>
<dbReference type="InterPro" id="IPR005158">
    <property type="entry name" value="BTAD"/>
</dbReference>
<evidence type="ECO:0000313" key="6">
    <source>
        <dbReference type="Proteomes" id="UP000215027"/>
    </source>
</evidence>
<dbReference type="InterPro" id="IPR001867">
    <property type="entry name" value="OmpR/PhoB-type_DNA-bd"/>
</dbReference>
<dbReference type="SUPFAM" id="SSF52540">
    <property type="entry name" value="P-loop containing nucleoside triphosphate hydrolases"/>
    <property type="match status" value="1"/>
</dbReference>
<dbReference type="InterPro" id="IPR019734">
    <property type="entry name" value="TPR_rpt"/>
</dbReference>
<name>A0A1A9C7K9_9CHLR</name>
<dbReference type="PANTHER" id="PTHR47691:SF3">
    <property type="entry name" value="HTH-TYPE TRANSCRIPTIONAL REGULATOR RV0890C-RELATED"/>
    <property type="match status" value="1"/>
</dbReference>
<comment type="similarity">
    <text evidence="1">Belongs to the AfsR/DnrI/RedD regulatory family.</text>
</comment>
<dbReference type="GO" id="GO:0006355">
    <property type="term" value="P:regulation of DNA-templated transcription"/>
    <property type="evidence" value="ECO:0007669"/>
    <property type="project" value="InterPro"/>
</dbReference>
<dbReference type="Gene3D" id="3.40.50.300">
    <property type="entry name" value="P-loop containing nucleotide triphosphate hydrolases"/>
    <property type="match status" value="1"/>
</dbReference>
<dbReference type="InterPro" id="IPR027417">
    <property type="entry name" value="P-loop_NTPase"/>
</dbReference>
<keyword evidence="6" id="KW-1185">Reference proteome</keyword>
<dbReference type="AlphaFoldDB" id="A0A1A9C7K9"/>
<dbReference type="SMART" id="SM00028">
    <property type="entry name" value="TPR"/>
    <property type="match status" value="5"/>
</dbReference>
<dbReference type="SUPFAM" id="SSF46894">
    <property type="entry name" value="C-terminal effector domain of the bipartite response regulators"/>
    <property type="match status" value="1"/>
</dbReference>
<dbReference type="OrthoDB" id="33864at2"/>
<evidence type="ECO:0000256" key="1">
    <source>
        <dbReference type="ARBA" id="ARBA00005820"/>
    </source>
</evidence>
<dbReference type="KEGG" id="pbf:CFX0092_A3672"/>
<dbReference type="SMART" id="SM00862">
    <property type="entry name" value="Trans_reg_C"/>
    <property type="match status" value="1"/>
</dbReference>
<dbReference type="RefSeq" id="WP_095044756.1">
    <property type="nucleotide sequence ID" value="NZ_LN890655.1"/>
</dbReference>
<dbReference type="GO" id="GO:0016887">
    <property type="term" value="F:ATP hydrolysis activity"/>
    <property type="evidence" value="ECO:0007669"/>
    <property type="project" value="InterPro"/>
</dbReference>
<evidence type="ECO:0000313" key="5">
    <source>
        <dbReference type="EMBL" id="SBU01550.1"/>
    </source>
</evidence>
<dbReference type="Pfam" id="PF03704">
    <property type="entry name" value="BTAD"/>
    <property type="match status" value="1"/>
</dbReference>
<dbReference type="PANTHER" id="PTHR47691">
    <property type="entry name" value="REGULATOR-RELATED"/>
    <property type="match status" value="1"/>
</dbReference>
<dbReference type="Pfam" id="PF25872">
    <property type="entry name" value="HTH_77"/>
    <property type="match status" value="1"/>
</dbReference>
<accession>A0A1A9C7K9</accession>
<dbReference type="InterPro" id="IPR049945">
    <property type="entry name" value="AAA_22"/>
</dbReference>
<evidence type="ECO:0000259" key="4">
    <source>
        <dbReference type="SMART" id="SM01043"/>
    </source>
</evidence>
<dbReference type="InterPro" id="IPR011990">
    <property type="entry name" value="TPR-like_helical_dom_sf"/>
</dbReference>
<reference evidence="5" key="1">
    <citation type="submission" date="2016-01" db="EMBL/GenBank/DDBJ databases">
        <authorList>
            <person name="Mcilroy J.S."/>
            <person name="Karst M S."/>
            <person name="Albertsen M."/>
        </authorList>
    </citation>
    <scope>NUCLEOTIDE SEQUENCE</scope>
    <source>
        <strain evidence="5">Cfx-K</strain>
    </source>
</reference>
<dbReference type="SMART" id="SM01043">
    <property type="entry name" value="BTAD"/>
    <property type="match status" value="1"/>
</dbReference>
<evidence type="ECO:0000259" key="3">
    <source>
        <dbReference type="SMART" id="SM00862"/>
    </source>
</evidence>
<dbReference type="Gene3D" id="1.25.40.10">
    <property type="entry name" value="Tetratricopeptide repeat domain"/>
    <property type="match status" value="2"/>
</dbReference>
<dbReference type="InterPro" id="IPR058852">
    <property type="entry name" value="HTH_77"/>
</dbReference>
<organism evidence="5 6">
    <name type="scientific">Candidatus Promineifilum breve</name>
    <dbReference type="NCBI Taxonomy" id="1806508"/>
    <lineage>
        <taxon>Bacteria</taxon>
        <taxon>Bacillati</taxon>
        <taxon>Chloroflexota</taxon>
        <taxon>Ardenticatenia</taxon>
        <taxon>Candidatus Promineifilales</taxon>
        <taxon>Candidatus Promineifilaceae</taxon>
        <taxon>Candidatus Promineifilum</taxon>
    </lineage>
</organism>
<dbReference type="GO" id="GO:0000160">
    <property type="term" value="P:phosphorelay signal transduction system"/>
    <property type="evidence" value="ECO:0007669"/>
    <property type="project" value="InterPro"/>
</dbReference>
<dbReference type="InterPro" id="IPR036388">
    <property type="entry name" value="WH-like_DNA-bd_sf"/>
</dbReference>
<evidence type="ECO:0000256" key="2">
    <source>
        <dbReference type="ARBA" id="ARBA00023125"/>
    </source>
</evidence>
<dbReference type="GO" id="GO:0003677">
    <property type="term" value="F:DNA binding"/>
    <property type="evidence" value="ECO:0007669"/>
    <property type="project" value="UniProtKB-KW"/>
</dbReference>
<dbReference type="PRINTS" id="PR00364">
    <property type="entry name" value="DISEASERSIST"/>
</dbReference>
<protein>
    <submittedName>
        <fullName evidence="5">Transcriptional regulator, SARP family</fullName>
    </submittedName>
</protein>
<feature type="domain" description="OmpR/PhoB-type" evidence="3">
    <location>
        <begin position="18"/>
        <end position="98"/>
    </location>
</feature>
<keyword evidence="2" id="KW-0238">DNA-binding</keyword>
<dbReference type="SUPFAM" id="SSF48452">
    <property type="entry name" value="TPR-like"/>
    <property type="match status" value="3"/>
</dbReference>
<dbReference type="EMBL" id="LN890655">
    <property type="protein sequence ID" value="SBU01550.1"/>
    <property type="molecule type" value="Genomic_DNA"/>
</dbReference>
<dbReference type="InterPro" id="IPR016032">
    <property type="entry name" value="Sig_transdc_resp-reg_C-effctor"/>
</dbReference>
<sequence>MGRLILSLLGPMWVTRDSRAVTGFEFDKVRALLVYLALGADRPHRREMLAGLLWPELPEKIARDNLRNALATLRRAIGDADTDPPYLVITREAVQFSAASDHTLDVVEITRRLDLAGRHRHRNPDTCRICAAWRREAADLYRGPLLAQFSLPDSAEFEYWLLNEREQLHRVVMDAFRRLAGYHLLRGDYDAARFFAGRQLAYEPWNEGAHRQAMLALARKGDRGAALRQYQACVRALDEELGVKPEAETALLFERIRDGALSWERAANPLAAPATPLIGRERDLLSLGRQLLDPDVRLITISGPGGIGKTSLAREASRQFGPDFAGGAVFVSLVTAARPDDIFPAIAAAVGLKLDPSSLPLKQLGDHLKSREMLLVLDNFEHLTSGASRLLELLAAAPRLVLLVTSRERLNLSIEWLHELQGLDFPAENSIAPLTEFTALQLFARRVRQERRDFALVSAEALAAADICRLVQGMPLAIELAAAAAGVRSTAEIARQLHAGLDAPAVEWADLPPRHRSFQALIDWSYDLLSPVEQRLLRRLAVFAGGFTLEAAEAICDLEGEGNTPAALTQLVHKSLVVAERAPGQEARYDLHGLIRQYGLAKLVEEGAAARMRRRHGAFFCRLGEEAEPRLFGGEQMAWLDRLDTEYDNLRATLDWSLTDRTADVAIGLRLAAALTYYWEIRGLGLEGGRRLESALARIEDAAVPLQALVYLRAGNFWIGWENEKVALCARKSLALFRQLGDEKGIAWAIRLQANLIYDGRDFDQAFPIFEESQKLAGALADRALITWNYHHMGWIALARADNLAAVNLGDRGLAVAQETGDGRAQASLLFLLGEWANRQGEFARAEALYAQALAIARNLKDSLIAARLLNQMGEAARRQKKYIQAEVCYLECLAILRDTHGWDTLAVPLTNLGHVAVRWGDAGRAASYFRESIDSDREVSTWNIWGMGLVAAAQGRPTQAAQLYAVVDKLVAADIKNIIYQEDRAEFRQDVDAVRAQLGEARFAAAWAEGRLMSPEEAIAYAVEE</sequence>
<dbReference type="Proteomes" id="UP000215027">
    <property type="component" value="Chromosome I"/>
</dbReference>
<dbReference type="Gene3D" id="1.10.10.10">
    <property type="entry name" value="Winged helix-like DNA-binding domain superfamily/Winged helix DNA-binding domain"/>
    <property type="match status" value="1"/>
</dbReference>
<dbReference type="Pfam" id="PF13424">
    <property type="entry name" value="TPR_12"/>
    <property type="match status" value="1"/>
</dbReference>
<proteinExistence type="inferred from homology"/>
<dbReference type="Pfam" id="PF13401">
    <property type="entry name" value="AAA_22"/>
    <property type="match status" value="1"/>
</dbReference>